<keyword evidence="1" id="KW-0812">Transmembrane</keyword>
<evidence type="ECO:0000313" key="3">
    <source>
        <dbReference type="Proteomes" id="UP000007463"/>
    </source>
</evidence>
<dbReference type="Proteomes" id="UP000007463">
    <property type="component" value="Chromosome"/>
</dbReference>
<dbReference type="AlphaFoldDB" id="F2IH24"/>
<dbReference type="HOGENOM" id="CLU_137829_0_0_10"/>
<dbReference type="KEGG" id="fte:Fluta_3872"/>
<keyword evidence="3" id="KW-1185">Reference proteome</keyword>
<gene>
    <name evidence="2" type="ordered locus">Fluta_3872</name>
</gene>
<feature type="transmembrane region" description="Helical" evidence="1">
    <location>
        <begin position="14"/>
        <end position="35"/>
    </location>
</feature>
<keyword evidence="1" id="KW-1133">Transmembrane helix</keyword>
<reference evidence="2 3" key="1">
    <citation type="journal article" date="2011" name="Stand. Genomic Sci.">
        <title>Complete genome sequence of the gliding freshwater bacterium Fluviicola taffensis type strain (RW262).</title>
        <authorList>
            <person name="Woyke T."/>
            <person name="Chertkov O."/>
            <person name="Lapidus A."/>
            <person name="Nolan M."/>
            <person name="Lucas S."/>
            <person name="Del Rio T.G."/>
            <person name="Tice H."/>
            <person name="Cheng J.F."/>
            <person name="Tapia R."/>
            <person name="Han C."/>
            <person name="Goodwin L."/>
            <person name="Pitluck S."/>
            <person name="Liolios K."/>
            <person name="Pagani I."/>
            <person name="Ivanova N."/>
            <person name="Huntemann M."/>
            <person name="Mavromatis K."/>
            <person name="Mikhailova N."/>
            <person name="Pati A."/>
            <person name="Chen A."/>
            <person name="Palaniappan K."/>
            <person name="Land M."/>
            <person name="Hauser L."/>
            <person name="Brambilla E.M."/>
            <person name="Rohde M."/>
            <person name="Mwirichia R."/>
            <person name="Sikorski J."/>
            <person name="Tindall B.J."/>
            <person name="Goker M."/>
            <person name="Bristow J."/>
            <person name="Eisen J.A."/>
            <person name="Markowitz V."/>
            <person name="Hugenholtz P."/>
            <person name="Klenk H.P."/>
            <person name="Kyrpides N.C."/>
        </authorList>
    </citation>
    <scope>NUCLEOTIDE SEQUENCE [LARGE SCALE GENOMIC DNA]</scope>
    <source>
        <strain evidence="3">DSM 16823 / RW262 / RW262</strain>
    </source>
</reference>
<evidence type="ECO:0008006" key="4">
    <source>
        <dbReference type="Google" id="ProtNLM"/>
    </source>
</evidence>
<sequence length="136" mass="15350">MQQLVHKLHSNPKALFLIDGLGACLTALLIAGILIPFQSVFGMPHFILEVGLLLALTMAVYSLCCSFFAKNNWRFFLKIILVSNSLYCCLIAFFVFYFFEKITTLGMIYFLVEIGVIAGLVMLEMKVVSVRNQIQE</sequence>
<dbReference type="OrthoDB" id="680984at2"/>
<dbReference type="STRING" id="755732.Fluta_3872"/>
<feature type="transmembrane region" description="Helical" evidence="1">
    <location>
        <begin position="75"/>
        <end position="99"/>
    </location>
</feature>
<evidence type="ECO:0000256" key="1">
    <source>
        <dbReference type="SAM" id="Phobius"/>
    </source>
</evidence>
<feature type="transmembrane region" description="Helical" evidence="1">
    <location>
        <begin position="105"/>
        <end position="123"/>
    </location>
</feature>
<protein>
    <recommendedName>
        <fullName evidence="4">Transmembrane protein</fullName>
    </recommendedName>
</protein>
<feature type="transmembrane region" description="Helical" evidence="1">
    <location>
        <begin position="47"/>
        <end position="68"/>
    </location>
</feature>
<evidence type="ECO:0000313" key="2">
    <source>
        <dbReference type="EMBL" id="AEA45838.1"/>
    </source>
</evidence>
<keyword evidence="1" id="KW-0472">Membrane</keyword>
<proteinExistence type="predicted"/>
<reference evidence="3" key="2">
    <citation type="submission" date="2011-02" db="EMBL/GenBank/DDBJ databases">
        <title>The complete genome of Fluviicola taffensis DSM 16823.</title>
        <authorList>
            <consortium name="US DOE Joint Genome Institute (JGI-PGF)"/>
            <person name="Lucas S."/>
            <person name="Copeland A."/>
            <person name="Lapidus A."/>
            <person name="Bruce D."/>
            <person name="Goodwin L."/>
            <person name="Pitluck S."/>
            <person name="Kyrpides N."/>
            <person name="Mavromatis K."/>
            <person name="Ivanova N."/>
            <person name="Mikhailova N."/>
            <person name="Pagani I."/>
            <person name="Chertkov O."/>
            <person name="Detter J.C."/>
            <person name="Han C."/>
            <person name="Tapia R."/>
            <person name="Land M."/>
            <person name="Hauser L."/>
            <person name="Markowitz V."/>
            <person name="Cheng J.-F."/>
            <person name="Hugenholtz P."/>
            <person name="Woyke T."/>
            <person name="Wu D."/>
            <person name="Tindall B."/>
            <person name="Pomrenke H.G."/>
            <person name="Brambilla E."/>
            <person name="Klenk H.-P."/>
            <person name="Eisen J.A."/>
        </authorList>
    </citation>
    <scope>NUCLEOTIDE SEQUENCE [LARGE SCALE GENOMIC DNA]</scope>
    <source>
        <strain evidence="3">DSM 16823 / RW262 / RW262</strain>
    </source>
</reference>
<accession>F2IH24</accession>
<name>F2IH24_FLUTR</name>
<dbReference type="EMBL" id="CP002542">
    <property type="protein sequence ID" value="AEA45838.1"/>
    <property type="molecule type" value="Genomic_DNA"/>
</dbReference>
<dbReference type="eggNOG" id="ENOG50337VK">
    <property type="taxonomic scope" value="Bacteria"/>
</dbReference>
<organism evidence="2 3">
    <name type="scientific">Fluviicola taffensis (strain DSM 16823 / NCIMB 13979 / RW262)</name>
    <dbReference type="NCBI Taxonomy" id="755732"/>
    <lineage>
        <taxon>Bacteria</taxon>
        <taxon>Pseudomonadati</taxon>
        <taxon>Bacteroidota</taxon>
        <taxon>Flavobacteriia</taxon>
        <taxon>Flavobacteriales</taxon>
        <taxon>Crocinitomicaceae</taxon>
        <taxon>Fluviicola</taxon>
    </lineage>
</organism>
<dbReference type="RefSeq" id="WP_013688596.1">
    <property type="nucleotide sequence ID" value="NC_015321.1"/>
</dbReference>